<keyword evidence="7" id="KW-1185">Reference proteome</keyword>
<dbReference type="InterPro" id="IPR007863">
    <property type="entry name" value="Peptidase_M16_C"/>
</dbReference>
<dbReference type="SUPFAM" id="SSF63411">
    <property type="entry name" value="LuxS/MPP-like metallohydrolase"/>
    <property type="match status" value="2"/>
</dbReference>
<comment type="similarity">
    <text evidence="1">Belongs to the peptidase M16 family.</text>
</comment>
<proteinExistence type="inferred from homology"/>
<dbReference type="InterPro" id="IPR011765">
    <property type="entry name" value="Pept_M16_N"/>
</dbReference>
<keyword evidence="2" id="KW-0645">Protease</keyword>
<organism evidence="6 7">
    <name type="scientific">Acuticoccus mangrovi</name>
    <dbReference type="NCBI Taxonomy" id="2796142"/>
    <lineage>
        <taxon>Bacteria</taxon>
        <taxon>Pseudomonadati</taxon>
        <taxon>Pseudomonadota</taxon>
        <taxon>Alphaproteobacteria</taxon>
        <taxon>Hyphomicrobiales</taxon>
        <taxon>Amorphaceae</taxon>
        <taxon>Acuticoccus</taxon>
    </lineage>
</organism>
<feature type="signal peptide" evidence="3">
    <location>
        <begin position="1"/>
        <end position="26"/>
    </location>
</feature>
<dbReference type="Proteomes" id="UP000609531">
    <property type="component" value="Unassembled WGS sequence"/>
</dbReference>
<dbReference type="Pfam" id="PF00675">
    <property type="entry name" value="Peptidase_M16"/>
    <property type="match status" value="1"/>
</dbReference>
<keyword evidence="2" id="KW-0482">Metalloprotease</keyword>
<keyword evidence="2" id="KW-0378">Hydrolase</keyword>
<dbReference type="EMBL" id="JAEKJA010000033">
    <property type="protein sequence ID" value="MBJ3778625.1"/>
    <property type="molecule type" value="Genomic_DNA"/>
</dbReference>
<dbReference type="PANTHER" id="PTHR11851">
    <property type="entry name" value="METALLOPROTEASE"/>
    <property type="match status" value="1"/>
</dbReference>
<dbReference type="Pfam" id="PF05193">
    <property type="entry name" value="Peptidase_M16_C"/>
    <property type="match status" value="1"/>
</dbReference>
<dbReference type="InterPro" id="IPR011249">
    <property type="entry name" value="Metalloenz_LuxS/M16"/>
</dbReference>
<dbReference type="PANTHER" id="PTHR11851:SF49">
    <property type="entry name" value="MITOCHONDRIAL-PROCESSING PEPTIDASE SUBUNIT ALPHA"/>
    <property type="match status" value="1"/>
</dbReference>
<dbReference type="GO" id="GO:0046872">
    <property type="term" value="F:metal ion binding"/>
    <property type="evidence" value="ECO:0007669"/>
    <property type="project" value="InterPro"/>
</dbReference>
<dbReference type="InterPro" id="IPR050361">
    <property type="entry name" value="MPP/UQCRC_Complex"/>
</dbReference>
<gene>
    <name evidence="6" type="ORF">JCR33_23190</name>
</gene>
<dbReference type="GO" id="GO:0008237">
    <property type="term" value="F:metallopeptidase activity"/>
    <property type="evidence" value="ECO:0007669"/>
    <property type="project" value="UniProtKB-KW"/>
</dbReference>
<evidence type="ECO:0000259" key="5">
    <source>
        <dbReference type="Pfam" id="PF05193"/>
    </source>
</evidence>
<evidence type="ECO:0000256" key="1">
    <source>
        <dbReference type="ARBA" id="ARBA00007261"/>
    </source>
</evidence>
<evidence type="ECO:0000313" key="6">
    <source>
        <dbReference type="EMBL" id="MBJ3778625.1"/>
    </source>
</evidence>
<keyword evidence="3" id="KW-0732">Signal</keyword>
<feature type="domain" description="Peptidase M16 N-terminal" evidence="4">
    <location>
        <begin position="46"/>
        <end position="183"/>
    </location>
</feature>
<dbReference type="AlphaFoldDB" id="A0A934ITU3"/>
<accession>A0A934ITU3</accession>
<comment type="caution">
    <text evidence="6">The sequence shown here is derived from an EMBL/GenBank/DDBJ whole genome shotgun (WGS) entry which is preliminary data.</text>
</comment>
<feature type="chain" id="PRO_5037643134" evidence="3">
    <location>
        <begin position="27"/>
        <end position="438"/>
    </location>
</feature>
<evidence type="ECO:0000313" key="7">
    <source>
        <dbReference type="Proteomes" id="UP000609531"/>
    </source>
</evidence>
<evidence type="ECO:0000259" key="4">
    <source>
        <dbReference type="Pfam" id="PF00675"/>
    </source>
</evidence>
<reference evidence="6" key="1">
    <citation type="submission" date="2020-12" db="EMBL/GenBank/DDBJ databases">
        <title>Bacterial taxonomy.</title>
        <authorList>
            <person name="Pan X."/>
        </authorList>
    </citation>
    <scope>NUCLEOTIDE SEQUENCE</scope>
    <source>
        <strain evidence="6">B2012</strain>
    </source>
</reference>
<evidence type="ECO:0000256" key="3">
    <source>
        <dbReference type="SAM" id="SignalP"/>
    </source>
</evidence>
<name>A0A934ITU3_9HYPH</name>
<dbReference type="Gene3D" id="3.30.830.10">
    <property type="entry name" value="Metalloenzyme, LuxS/M16 peptidase-like"/>
    <property type="match status" value="2"/>
</dbReference>
<evidence type="ECO:0000256" key="2">
    <source>
        <dbReference type="ARBA" id="ARBA00023049"/>
    </source>
</evidence>
<protein>
    <submittedName>
        <fullName evidence="6">Insulinase family protein</fullName>
    </submittedName>
</protein>
<sequence length="438" mass="46911">MTMYHLVKRAIVATLFISASVGSASAIDIQEVTSPGGITAWLVSDDTVPVVAVDIAFKGAGSSQDPEGKAGRANLLASTIDEGAGDMDSVAFQTALQDNAVRLSFDSSRDHLYGDLTTLSSSVEQGFNLLRLALTEPRFDDEALTRIRAQITVGLRREQNDPDNVVARLWSRTAFPDHPYGVPANGTVESVANLGHDDMVDAFKHGIARDNLVIAVVGDIDADTLAALLDSTFGDLPEHADLADVAEVEPAMGLTVSDTVDTPQTAIRFGGPGLPRSDPDFIPAYVMNHIIGGGAFSSWLFQEVREKRGLAYTVYSYLAPYAHTAVFGGGTATRNDQAQEAVKVILDQFERMATEGPTEEELADAKAYLTGSYALRFGSSSSIARQLLFIQIEDLGMDYIDKRNDLVEAVTLEDVRRAARRIFGEGRPTVAVVGAPAG</sequence>
<feature type="domain" description="Peptidase M16 C-terminal" evidence="5">
    <location>
        <begin position="196"/>
        <end position="368"/>
    </location>
</feature>